<dbReference type="EMBL" id="CP017812">
    <property type="protein sequence ID" value="AOZ73367.1"/>
    <property type="molecule type" value="Genomic_DNA"/>
</dbReference>
<proteinExistence type="inferred from homology"/>
<sequence>MKTNQAGIALEVCVDDLAGAYAAADAGANRIEYCEDLNVGGTTPALAEVALLSRTLVNADLQIMVRPRGGDFVHSQREIDLICTEIEAFRHLTPTHDIQIGFVFGTLNPDLTVNAAACKQIREAAGDRLLTFHRAIDSVPNWEEAIDALGEAGVNLILTTGKGVAPADEGQGYSTEGMIKLAQRGEKYGLGVLASGGLRPEKWDGGLLEAGFTQYHLRAPWTPEENGKQNSYGSPMRETSHGWTTTNPEIVAGFAGKLAG</sequence>
<evidence type="ECO:0000256" key="1">
    <source>
        <dbReference type="ARBA" id="ARBA00007768"/>
    </source>
</evidence>
<dbReference type="HAMAP" id="MF_00795">
    <property type="entry name" value="CutC"/>
    <property type="match status" value="1"/>
</dbReference>
<dbReference type="SUPFAM" id="SSF110395">
    <property type="entry name" value="CutC-like"/>
    <property type="match status" value="1"/>
</dbReference>
<comment type="subcellular location">
    <subcellularLocation>
        <location evidence="2">Cytoplasm</location>
    </subcellularLocation>
</comment>
<evidence type="ECO:0000313" key="5">
    <source>
        <dbReference type="Proteomes" id="UP000176288"/>
    </source>
</evidence>
<evidence type="ECO:0000313" key="4">
    <source>
        <dbReference type="EMBL" id="AOZ73367.1"/>
    </source>
</evidence>
<dbReference type="KEGG" id="avu:BK816_08860"/>
<dbReference type="PANTHER" id="PTHR12598:SF0">
    <property type="entry name" value="COPPER HOMEOSTASIS PROTEIN CUTC HOMOLOG"/>
    <property type="match status" value="1"/>
</dbReference>
<dbReference type="STRING" id="1912795.BK816_08860"/>
<dbReference type="Gene3D" id="3.20.20.380">
    <property type="entry name" value="Copper homeostasis (CutC) domain"/>
    <property type="match status" value="1"/>
</dbReference>
<dbReference type="PANTHER" id="PTHR12598">
    <property type="entry name" value="COPPER HOMEOSTASIS PROTEIN CUTC"/>
    <property type="match status" value="1"/>
</dbReference>
<keyword evidence="2" id="KW-0963">Cytoplasm</keyword>
<name>A0A1D9MM36_9ACTO</name>
<gene>
    <name evidence="2" type="primary">cutC</name>
    <name evidence="4" type="ORF">BK816_08860</name>
</gene>
<protein>
    <recommendedName>
        <fullName evidence="2">PF03932 family protein CutC</fullName>
    </recommendedName>
</protein>
<evidence type="ECO:0000256" key="2">
    <source>
        <dbReference type="HAMAP-Rule" id="MF_00795"/>
    </source>
</evidence>
<comment type="caution">
    <text evidence="2">Once thought to be involved in copper homeostasis, experiments in E.coli have shown this is not the case.</text>
</comment>
<dbReference type="GO" id="GO:0005507">
    <property type="term" value="F:copper ion binding"/>
    <property type="evidence" value="ECO:0007669"/>
    <property type="project" value="TreeGrafter"/>
</dbReference>
<dbReference type="RefSeq" id="WP_071164830.1">
    <property type="nucleotide sequence ID" value="NZ_CP017812.1"/>
</dbReference>
<dbReference type="Pfam" id="PF03932">
    <property type="entry name" value="CutC"/>
    <property type="match status" value="1"/>
</dbReference>
<dbReference type="InterPro" id="IPR036822">
    <property type="entry name" value="CutC-like_dom_sf"/>
</dbReference>
<evidence type="ECO:0000256" key="3">
    <source>
        <dbReference type="SAM" id="MobiDB-lite"/>
    </source>
</evidence>
<dbReference type="OrthoDB" id="9815677at2"/>
<dbReference type="Proteomes" id="UP000176288">
    <property type="component" value="Chromosome"/>
</dbReference>
<accession>A0A1D9MM36</accession>
<dbReference type="GO" id="GO:0005737">
    <property type="term" value="C:cytoplasm"/>
    <property type="evidence" value="ECO:0007669"/>
    <property type="project" value="UniProtKB-SubCell"/>
</dbReference>
<keyword evidence="5" id="KW-1185">Reference proteome</keyword>
<dbReference type="InterPro" id="IPR005627">
    <property type="entry name" value="CutC-like"/>
</dbReference>
<reference evidence="4 5" key="1">
    <citation type="submission" date="2016-10" db="EMBL/GenBank/DDBJ databases">
        <title>Actinomyces aegypiusis sp. nov., isolated from the Aegypius monachus in Qinghai Tibet Plateau China.</title>
        <authorList>
            <person name="Wang Y."/>
        </authorList>
    </citation>
    <scope>NUCLEOTIDE SEQUENCE [LARGE SCALE GENOMIC DNA]</scope>
    <source>
        <strain evidence="4 5">VUL4_3</strain>
    </source>
</reference>
<feature type="region of interest" description="Disordered" evidence="3">
    <location>
        <begin position="222"/>
        <end position="244"/>
    </location>
</feature>
<comment type="similarity">
    <text evidence="1 2">Belongs to the CutC family.</text>
</comment>
<organism evidence="4 5">
    <name type="scientific">Boudabousia tangfeifanii</name>
    <dbReference type="NCBI Taxonomy" id="1912795"/>
    <lineage>
        <taxon>Bacteria</taxon>
        <taxon>Bacillati</taxon>
        <taxon>Actinomycetota</taxon>
        <taxon>Actinomycetes</taxon>
        <taxon>Actinomycetales</taxon>
        <taxon>Actinomycetaceae</taxon>
        <taxon>Boudabousia</taxon>
    </lineage>
</organism>
<dbReference type="AlphaFoldDB" id="A0A1D9MM36"/>